<dbReference type="GO" id="GO:0005524">
    <property type="term" value="F:ATP binding"/>
    <property type="evidence" value="ECO:0007669"/>
    <property type="project" value="UniProtKB-KW"/>
</dbReference>
<dbReference type="SUPFAM" id="SSF52540">
    <property type="entry name" value="P-loop containing nucleoside triphosphate hydrolases"/>
    <property type="match status" value="1"/>
</dbReference>
<dbReference type="PROSITE" id="PS50893">
    <property type="entry name" value="ABC_TRANSPORTER_2"/>
    <property type="match status" value="1"/>
</dbReference>
<evidence type="ECO:0000256" key="2">
    <source>
        <dbReference type="ARBA" id="ARBA00022448"/>
    </source>
</evidence>
<name>A0A0G0QH45_9BACT</name>
<dbReference type="AlphaFoldDB" id="A0A0G0QH45"/>
<dbReference type="InterPro" id="IPR003439">
    <property type="entry name" value="ABC_transporter-like_ATP-bd"/>
</dbReference>
<comment type="caution">
    <text evidence="6">The sequence shown here is derived from an EMBL/GenBank/DDBJ whole genome shotgun (WGS) entry which is preliminary data.</text>
</comment>
<evidence type="ECO:0000313" key="7">
    <source>
        <dbReference type="Proteomes" id="UP000034246"/>
    </source>
</evidence>
<feature type="domain" description="ABC transporter" evidence="5">
    <location>
        <begin position="1"/>
        <end position="209"/>
    </location>
</feature>
<keyword evidence="2" id="KW-0813">Transport</keyword>
<dbReference type="InterPro" id="IPR017871">
    <property type="entry name" value="ABC_transporter-like_CS"/>
</dbReference>
<reference evidence="6 7" key="1">
    <citation type="journal article" date="2015" name="Nature">
        <title>rRNA introns, odd ribosomes, and small enigmatic genomes across a large radiation of phyla.</title>
        <authorList>
            <person name="Brown C.T."/>
            <person name="Hug L.A."/>
            <person name="Thomas B.C."/>
            <person name="Sharon I."/>
            <person name="Castelle C.J."/>
            <person name="Singh A."/>
            <person name="Wilkins M.J."/>
            <person name="Williams K.H."/>
            <person name="Banfield J.F."/>
        </authorList>
    </citation>
    <scope>NUCLEOTIDE SEQUENCE [LARGE SCALE GENOMIC DNA]</scope>
</reference>
<sequence>MDGISFMIEKGEIFGFLGPNGAGKTTAIRCIMDFLRPDAGQIRILKKDSRLHTVELKSDIGYLPGEVRLYENWTGQEHVDFSSSFYKRPDRAKYIADRLTLDLSKKTKDLSSGNKQKLGIVLALMFEPQVLIWDEPTLTLDPLLQQEVYALLKEASNNGATVLMSSHNLAEVERVCNRVAIIKQGKIIAIDEIKNLRKKNMYTITVHFFGILPEKDELISDGVKIIDELERGYVVKVSGDINRFLKNVSRFQVEDINIEKASLEDVFLEFYKEN</sequence>
<comment type="similarity">
    <text evidence="1">Belongs to the ABC transporter superfamily.</text>
</comment>
<dbReference type="InterPro" id="IPR027417">
    <property type="entry name" value="P-loop_NTPase"/>
</dbReference>
<dbReference type="EMBL" id="LBWP01000029">
    <property type="protein sequence ID" value="KKR09715.1"/>
    <property type="molecule type" value="Genomic_DNA"/>
</dbReference>
<dbReference type="PANTHER" id="PTHR42711">
    <property type="entry name" value="ABC TRANSPORTER ATP-BINDING PROTEIN"/>
    <property type="match status" value="1"/>
</dbReference>
<keyword evidence="4" id="KW-0067">ATP-binding</keyword>
<organism evidence="6 7">
    <name type="scientific">Candidatus Woesebacteria bacterium GW2011_GWA1_39_21</name>
    <dbReference type="NCBI Taxonomy" id="1618550"/>
    <lineage>
        <taxon>Bacteria</taxon>
        <taxon>Candidatus Woeseibacteriota</taxon>
    </lineage>
</organism>
<evidence type="ECO:0000313" key="6">
    <source>
        <dbReference type="EMBL" id="KKR09715.1"/>
    </source>
</evidence>
<dbReference type="Proteomes" id="UP000034246">
    <property type="component" value="Unassembled WGS sequence"/>
</dbReference>
<dbReference type="InterPro" id="IPR003593">
    <property type="entry name" value="AAA+_ATPase"/>
</dbReference>
<dbReference type="Gene3D" id="3.40.50.300">
    <property type="entry name" value="P-loop containing nucleotide triphosphate hydrolases"/>
    <property type="match status" value="1"/>
</dbReference>
<dbReference type="Pfam" id="PF13732">
    <property type="entry name" value="DrrA1-3_C"/>
    <property type="match status" value="1"/>
</dbReference>
<dbReference type="InterPro" id="IPR025302">
    <property type="entry name" value="DrrA1/2-like_C"/>
</dbReference>
<accession>A0A0G0QH45</accession>
<dbReference type="GO" id="GO:0016887">
    <property type="term" value="F:ATP hydrolysis activity"/>
    <property type="evidence" value="ECO:0007669"/>
    <property type="project" value="InterPro"/>
</dbReference>
<keyword evidence="3" id="KW-0547">Nucleotide-binding</keyword>
<dbReference type="SMART" id="SM00382">
    <property type="entry name" value="AAA"/>
    <property type="match status" value="1"/>
</dbReference>
<dbReference type="STRING" id="1618550.UT39_C0029G0004"/>
<evidence type="ECO:0000256" key="1">
    <source>
        <dbReference type="ARBA" id="ARBA00005417"/>
    </source>
</evidence>
<evidence type="ECO:0000256" key="4">
    <source>
        <dbReference type="ARBA" id="ARBA00022840"/>
    </source>
</evidence>
<evidence type="ECO:0000259" key="5">
    <source>
        <dbReference type="PROSITE" id="PS50893"/>
    </source>
</evidence>
<dbReference type="PANTHER" id="PTHR42711:SF5">
    <property type="entry name" value="ABC TRANSPORTER ATP-BINDING PROTEIN NATA"/>
    <property type="match status" value="1"/>
</dbReference>
<dbReference type="PROSITE" id="PS00211">
    <property type="entry name" value="ABC_TRANSPORTER_1"/>
    <property type="match status" value="1"/>
</dbReference>
<protein>
    <submittedName>
        <fullName evidence="6">ABC transporter related protein</fullName>
    </submittedName>
</protein>
<proteinExistence type="inferred from homology"/>
<evidence type="ECO:0000256" key="3">
    <source>
        <dbReference type="ARBA" id="ARBA00022741"/>
    </source>
</evidence>
<dbReference type="InterPro" id="IPR050763">
    <property type="entry name" value="ABC_transporter_ATP-binding"/>
</dbReference>
<gene>
    <name evidence="6" type="ORF">UT39_C0029G0004</name>
</gene>
<dbReference type="Pfam" id="PF00005">
    <property type="entry name" value="ABC_tran"/>
    <property type="match status" value="1"/>
</dbReference>
<dbReference type="CDD" id="cd03230">
    <property type="entry name" value="ABC_DR_subfamily_A"/>
    <property type="match status" value="1"/>
</dbReference>